<protein>
    <submittedName>
        <fullName evidence="2">Uncharacterized protein</fullName>
    </submittedName>
</protein>
<evidence type="ECO:0000256" key="1">
    <source>
        <dbReference type="SAM" id="MobiDB-lite"/>
    </source>
</evidence>
<dbReference type="AlphaFoldDB" id="A0A382JYA7"/>
<feature type="non-terminal residue" evidence="2">
    <location>
        <position position="62"/>
    </location>
</feature>
<accession>A0A382JYA7</accession>
<name>A0A382JYA7_9ZZZZ</name>
<dbReference type="EMBL" id="UINC01076997">
    <property type="protein sequence ID" value="SVC16696.1"/>
    <property type="molecule type" value="Genomic_DNA"/>
</dbReference>
<feature type="region of interest" description="Disordered" evidence="1">
    <location>
        <begin position="39"/>
        <end position="62"/>
    </location>
</feature>
<evidence type="ECO:0000313" key="2">
    <source>
        <dbReference type="EMBL" id="SVC16696.1"/>
    </source>
</evidence>
<sequence>MWFSAIKLALNAGSHIYKKRQETKMAMADAQHMHAQKMARGEESYQGKLLESRDKDYKDEVV</sequence>
<reference evidence="2" key="1">
    <citation type="submission" date="2018-05" db="EMBL/GenBank/DDBJ databases">
        <authorList>
            <person name="Lanie J.A."/>
            <person name="Ng W.-L."/>
            <person name="Kazmierczak K.M."/>
            <person name="Andrzejewski T.M."/>
            <person name="Davidsen T.M."/>
            <person name="Wayne K.J."/>
            <person name="Tettelin H."/>
            <person name="Glass J.I."/>
            <person name="Rusch D."/>
            <person name="Podicherti R."/>
            <person name="Tsui H.-C.T."/>
            <person name="Winkler M.E."/>
        </authorList>
    </citation>
    <scope>NUCLEOTIDE SEQUENCE</scope>
</reference>
<gene>
    <name evidence="2" type="ORF">METZ01_LOCUS269550</name>
</gene>
<proteinExistence type="predicted"/>
<organism evidence="2">
    <name type="scientific">marine metagenome</name>
    <dbReference type="NCBI Taxonomy" id="408172"/>
    <lineage>
        <taxon>unclassified sequences</taxon>
        <taxon>metagenomes</taxon>
        <taxon>ecological metagenomes</taxon>
    </lineage>
</organism>